<dbReference type="Pfam" id="PF17648">
    <property type="entry name" value="Luciferase"/>
    <property type="match status" value="1"/>
</dbReference>
<proteinExistence type="predicted"/>
<accession>A0A1C3P0D7</accession>
<dbReference type="PANTHER" id="PTHR38695:SF1">
    <property type="entry name" value="AMINO ACID PERMEASE_ SLC12A DOMAIN-CONTAINING PROTEIN"/>
    <property type="match status" value="1"/>
</dbReference>
<feature type="region of interest" description="Disordered" evidence="1">
    <location>
        <begin position="1"/>
        <end position="23"/>
    </location>
</feature>
<keyword evidence="4" id="KW-1185">Reference proteome</keyword>
<evidence type="ECO:0000313" key="4">
    <source>
        <dbReference type="Proteomes" id="UP000199013"/>
    </source>
</evidence>
<protein>
    <recommendedName>
        <fullName evidence="2">Luciferase domain-containing protein</fullName>
    </recommendedName>
</protein>
<dbReference type="InterPro" id="IPR040841">
    <property type="entry name" value="Luciferase_dom"/>
</dbReference>
<evidence type="ECO:0000313" key="3">
    <source>
        <dbReference type="EMBL" id="SBW23261.1"/>
    </source>
</evidence>
<dbReference type="Proteomes" id="UP000199013">
    <property type="component" value="Unassembled WGS sequence"/>
</dbReference>
<organism evidence="3 4">
    <name type="scientific">Candidatus Protofrankia californiensis</name>
    <dbReference type="NCBI Taxonomy" id="1839754"/>
    <lineage>
        <taxon>Bacteria</taxon>
        <taxon>Bacillati</taxon>
        <taxon>Actinomycetota</taxon>
        <taxon>Actinomycetes</taxon>
        <taxon>Frankiales</taxon>
        <taxon>Frankiaceae</taxon>
        <taxon>Protofrankia</taxon>
    </lineage>
</organism>
<gene>
    <name evidence="3" type="ORF">FDG2_3710</name>
</gene>
<sequence>MTMPTLPQREGDRPDTGPAVPHVQFTQNSPKAVREQLKQWMSTELPRTVTGPSEISDPGAFAVFLDGHAPAKGAVLLPPRLTAEFAHVHVDGSLHLALSHEDQKELLARGWGEPHPLYSAEINVVMLYAPRTVEELDLARTVLEASYRYATGHDRVAV</sequence>
<name>A0A1C3P0D7_9ACTN</name>
<evidence type="ECO:0000259" key="2">
    <source>
        <dbReference type="Pfam" id="PF17648"/>
    </source>
</evidence>
<evidence type="ECO:0000256" key="1">
    <source>
        <dbReference type="SAM" id="MobiDB-lite"/>
    </source>
</evidence>
<dbReference type="EMBL" id="FLUV01001554">
    <property type="protein sequence ID" value="SBW23261.1"/>
    <property type="molecule type" value="Genomic_DNA"/>
</dbReference>
<feature type="domain" description="Luciferase" evidence="2">
    <location>
        <begin position="83"/>
        <end position="146"/>
    </location>
</feature>
<dbReference type="InterPro" id="IPR048273">
    <property type="entry name" value="Luciferase"/>
</dbReference>
<dbReference type="PANTHER" id="PTHR38695">
    <property type="entry name" value="AMINO ACID PERMEASE_ SLC12A DOMAIN-CONTAINING PROTEIN"/>
    <property type="match status" value="1"/>
</dbReference>
<reference evidence="4" key="1">
    <citation type="submission" date="2016-02" db="EMBL/GenBank/DDBJ databases">
        <authorList>
            <person name="Wibberg D."/>
        </authorList>
    </citation>
    <scope>NUCLEOTIDE SEQUENCE [LARGE SCALE GENOMIC DNA]</scope>
</reference>
<dbReference type="AlphaFoldDB" id="A0A1C3P0D7"/>